<reference evidence="2 3" key="1">
    <citation type="journal article" date="2013" name="Curr. Biol.">
        <title>The Genome of the Foraminiferan Reticulomyxa filosa.</title>
        <authorList>
            <person name="Glockner G."/>
            <person name="Hulsmann N."/>
            <person name="Schleicher M."/>
            <person name="Noegel A.A."/>
            <person name="Eichinger L."/>
            <person name="Gallinger C."/>
            <person name="Pawlowski J."/>
            <person name="Sierra R."/>
            <person name="Euteneuer U."/>
            <person name="Pillet L."/>
            <person name="Moustafa A."/>
            <person name="Platzer M."/>
            <person name="Groth M."/>
            <person name="Szafranski K."/>
            <person name="Schliwa M."/>
        </authorList>
    </citation>
    <scope>NUCLEOTIDE SEQUENCE [LARGE SCALE GENOMIC DNA]</scope>
</reference>
<feature type="domain" description="Caspase family p20" evidence="1">
    <location>
        <begin position="203"/>
        <end position="260"/>
    </location>
</feature>
<dbReference type="OrthoDB" id="6114029at2759"/>
<dbReference type="InterPro" id="IPR001309">
    <property type="entry name" value="Pept_C14_p20"/>
</dbReference>
<accession>X6P3R9</accession>
<gene>
    <name evidence="2" type="ORF">RFI_04895</name>
</gene>
<dbReference type="AlphaFoldDB" id="X6P3R9"/>
<sequence>KKKNRKQDKVSKDLMFEFILFVVKKERKKWIKWLKRRDKKDKKEIVIKFEGLSKEDFKVWLLGQKRWKNDLTKENISVIYDVIDLFVDYYSSDDSMAYMEEDERRELKLVPSSKSSNCLIVKKVIKNALVAMIAISEYDNKEWENLPNVKEKDIKHFRELFKDELNYEFVCNKEPKMDKQDVQAFLSKLIYKYKLYKNSCNYDALIMIISGHGDKQDVLITSDGQKISVESIWSYFSYGIINSLKDHPKIFFIDIPRGERHPQTRGKPVHDGDNFLMVWSTIKGYTLGDLSLFSENIKHTIVSNYKRASLCQMLKEARMQLKENPDDSYCCLEIKDTTDYDIFFQRKPEELRK</sequence>
<comment type="caution">
    <text evidence="2">The sequence shown here is derived from an EMBL/GenBank/DDBJ whole genome shotgun (WGS) entry which is preliminary data.</text>
</comment>
<evidence type="ECO:0000259" key="1">
    <source>
        <dbReference type="PROSITE" id="PS50208"/>
    </source>
</evidence>
<protein>
    <recommendedName>
        <fullName evidence="1">Caspase family p20 domain-containing protein</fullName>
    </recommendedName>
</protein>
<dbReference type="SUPFAM" id="SSF52129">
    <property type="entry name" value="Caspase-like"/>
    <property type="match status" value="1"/>
</dbReference>
<proteinExistence type="predicted"/>
<dbReference type="PROSITE" id="PS50208">
    <property type="entry name" value="CASPASE_P20"/>
    <property type="match status" value="1"/>
</dbReference>
<evidence type="ECO:0000313" key="3">
    <source>
        <dbReference type="Proteomes" id="UP000023152"/>
    </source>
</evidence>
<evidence type="ECO:0000313" key="2">
    <source>
        <dbReference type="EMBL" id="ETO32222.1"/>
    </source>
</evidence>
<dbReference type="InterPro" id="IPR029030">
    <property type="entry name" value="Caspase-like_dom_sf"/>
</dbReference>
<dbReference type="PANTHER" id="PTHR10454">
    <property type="entry name" value="CASPASE"/>
    <property type="match status" value="1"/>
</dbReference>
<keyword evidence="3" id="KW-1185">Reference proteome</keyword>
<dbReference type="GO" id="GO:0006508">
    <property type="term" value="P:proteolysis"/>
    <property type="evidence" value="ECO:0007669"/>
    <property type="project" value="InterPro"/>
</dbReference>
<organism evidence="2 3">
    <name type="scientific">Reticulomyxa filosa</name>
    <dbReference type="NCBI Taxonomy" id="46433"/>
    <lineage>
        <taxon>Eukaryota</taxon>
        <taxon>Sar</taxon>
        <taxon>Rhizaria</taxon>
        <taxon>Retaria</taxon>
        <taxon>Foraminifera</taxon>
        <taxon>Monothalamids</taxon>
        <taxon>Reticulomyxidae</taxon>
        <taxon>Reticulomyxa</taxon>
    </lineage>
</organism>
<dbReference type="Gene3D" id="3.40.50.1460">
    <property type="match status" value="1"/>
</dbReference>
<dbReference type="Proteomes" id="UP000023152">
    <property type="component" value="Unassembled WGS sequence"/>
</dbReference>
<feature type="non-terminal residue" evidence="2">
    <location>
        <position position="1"/>
    </location>
</feature>
<dbReference type="InterPro" id="IPR011600">
    <property type="entry name" value="Pept_C14_caspase"/>
</dbReference>
<dbReference type="GO" id="GO:0004197">
    <property type="term" value="F:cysteine-type endopeptidase activity"/>
    <property type="evidence" value="ECO:0007669"/>
    <property type="project" value="InterPro"/>
</dbReference>
<dbReference type="PANTHER" id="PTHR10454:SF210">
    <property type="entry name" value="CASPASE-2"/>
    <property type="match status" value="1"/>
</dbReference>
<name>X6P3R9_RETFI</name>
<dbReference type="EMBL" id="ASPP01004382">
    <property type="protein sequence ID" value="ETO32222.1"/>
    <property type="molecule type" value="Genomic_DNA"/>
</dbReference>
<dbReference type="InterPro" id="IPR002398">
    <property type="entry name" value="Pept_C14"/>
</dbReference>
<dbReference type="Pfam" id="PF00656">
    <property type="entry name" value="Peptidase_C14"/>
    <property type="match status" value="1"/>
</dbReference>